<reference evidence="11 12" key="1">
    <citation type="submission" date="2024-04" db="EMBL/GenBank/DDBJ databases">
        <authorList>
            <person name="Abashina T."/>
            <person name="Shaikin A."/>
        </authorList>
    </citation>
    <scope>NUCLEOTIDE SEQUENCE [LARGE SCALE GENOMIC DNA]</scope>
    <source>
        <strain evidence="11 12">AAFK</strain>
    </source>
</reference>
<dbReference type="CDD" id="cd12797">
    <property type="entry name" value="M23_peptidase"/>
    <property type="match status" value="1"/>
</dbReference>
<evidence type="ECO:0000256" key="2">
    <source>
        <dbReference type="ARBA" id="ARBA00004196"/>
    </source>
</evidence>
<keyword evidence="4" id="KW-0479">Metal-binding</keyword>
<keyword evidence="8" id="KW-0472">Membrane</keyword>
<evidence type="ECO:0000259" key="9">
    <source>
        <dbReference type="Pfam" id="PF01551"/>
    </source>
</evidence>
<organism evidence="11 12">
    <name type="scientific">Thermithiobacillus plumbiphilus</name>
    <dbReference type="NCBI Taxonomy" id="1729899"/>
    <lineage>
        <taxon>Bacteria</taxon>
        <taxon>Pseudomonadati</taxon>
        <taxon>Pseudomonadota</taxon>
        <taxon>Acidithiobacillia</taxon>
        <taxon>Acidithiobacillales</taxon>
        <taxon>Thermithiobacillaceae</taxon>
        <taxon>Thermithiobacillus</taxon>
    </lineage>
</organism>
<keyword evidence="3" id="KW-0645">Protease</keyword>
<evidence type="ECO:0000256" key="5">
    <source>
        <dbReference type="ARBA" id="ARBA00022801"/>
    </source>
</evidence>
<dbReference type="InterPro" id="IPR016047">
    <property type="entry name" value="M23ase_b-sheet_dom"/>
</dbReference>
<evidence type="ECO:0000256" key="7">
    <source>
        <dbReference type="ARBA" id="ARBA00023049"/>
    </source>
</evidence>
<dbReference type="Gene3D" id="3.10.450.350">
    <property type="match status" value="2"/>
</dbReference>
<evidence type="ECO:0000256" key="3">
    <source>
        <dbReference type="ARBA" id="ARBA00022670"/>
    </source>
</evidence>
<keyword evidence="7" id="KW-0482">Metalloprotease</keyword>
<dbReference type="Pfam" id="PF19425">
    <property type="entry name" value="Csd3_N2"/>
    <property type="match status" value="1"/>
</dbReference>
<dbReference type="SUPFAM" id="SSF51261">
    <property type="entry name" value="Duplicated hybrid motif"/>
    <property type="match status" value="1"/>
</dbReference>
<proteinExistence type="predicted"/>
<dbReference type="PANTHER" id="PTHR21666:SF288">
    <property type="entry name" value="CELL DIVISION PROTEIN YTFB"/>
    <property type="match status" value="1"/>
</dbReference>
<dbReference type="InterPro" id="IPR050570">
    <property type="entry name" value="Cell_wall_metabolism_enzyme"/>
</dbReference>
<feature type="domain" description="M23ase beta-sheet core" evidence="9">
    <location>
        <begin position="320"/>
        <end position="416"/>
    </location>
</feature>
<keyword evidence="8" id="KW-1133">Transmembrane helix</keyword>
<comment type="caution">
    <text evidence="11">The sequence shown here is derived from an EMBL/GenBank/DDBJ whole genome shotgun (WGS) entry which is preliminary data.</text>
</comment>
<dbReference type="RefSeq" id="WP_341370890.1">
    <property type="nucleotide sequence ID" value="NZ_JBBPCO010000007.1"/>
</dbReference>
<comment type="cofactor">
    <cofactor evidence="1">
        <name>Zn(2+)</name>
        <dbReference type="ChEBI" id="CHEBI:29105"/>
    </cofactor>
</comment>
<dbReference type="Pfam" id="PF01551">
    <property type="entry name" value="Peptidase_M23"/>
    <property type="match status" value="1"/>
</dbReference>
<feature type="domain" description="Csd3-like second N-terminal" evidence="10">
    <location>
        <begin position="191"/>
        <end position="307"/>
    </location>
</feature>
<accession>A0ABU9DBI7</accession>
<comment type="subcellular location">
    <subcellularLocation>
        <location evidence="2">Cell envelope</location>
    </subcellularLocation>
</comment>
<dbReference type="PANTHER" id="PTHR21666">
    <property type="entry name" value="PEPTIDASE-RELATED"/>
    <property type="match status" value="1"/>
</dbReference>
<dbReference type="Proteomes" id="UP001446205">
    <property type="component" value="Unassembled WGS sequence"/>
</dbReference>
<keyword evidence="5" id="KW-0378">Hydrolase</keyword>
<sequence>MKKHHPDILDSMLPTASGPEKTKYRRKLVLSLSMAAIVFGLGYNLTGSAYKAPTPDLMALSVNPLTLPTPPDAKNPQLSLPDTQLEMPELKVPEWELLTLKKGDTLSTLFSRAGLDPRVALPIADASRSVYSLRKLRPGDKLEVQKGADNTPEKVRVHLSPVRTLTIQAQGGRYSARIDEKPLETRRQRSTVAIKSSLFEDGQRAGLSDAAILAAAHIFRYDVDFARDLHPGTTLTLIHDARYDGSHKISDGNILAAELKLDDKTYRLMRFEYPDGSIKYVDPNGRLTERAFIRTPVAFSRISSKFTKARYHPVLGKWRSHKGVDYAAPTGTPVVATANATVEMAGRGGGYGNLIVLKYDRRISMAYGHLSRFAKGIRPGVKVKLGQTIGFVGQTGLATGPHLHYEIRVNGVAKDPLKVALPNAEYLPENYRKRYRSQATQYLALLEGKEAASQVAMR</sequence>
<evidence type="ECO:0000259" key="10">
    <source>
        <dbReference type="Pfam" id="PF19425"/>
    </source>
</evidence>
<gene>
    <name evidence="11" type="ORF">WOB96_08625</name>
</gene>
<evidence type="ECO:0000256" key="4">
    <source>
        <dbReference type="ARBA" id="ARBA00022723"/>
    </source>
</evidence>
<feature type="transmembrane region" description="Helical" evidence="8">
    <location>
        <begin position="28"/>
        <end position="45"/>
    </location>
</feature>
<evidence type="ECO:0000256" key="8">
    <source>
        <dbReference type="SAM" id="Phobius"/>
    </source>
</evidence>
<dbReference type="Gene3D" id="2.70.70.10">
    <property type="entry name" value="Glucose Permease (Domain IIA)"/>
    <property type="match status" value="1"/>
</dbReference>
<evidence type="ECO:0000313" key="11">
    <source>
        <dbReference type="EMBL" id="MEK8089833.1"/>
    </source>
</evidence>
<dbReference type="InterPro" id="IPR011055">
    <property type="entry name" value="Dup_hybrid_motif"/>
</dbReference>
<name>A0ABU9DBI7_9PROT</name>
<keyword evidence="12" id="KW-1185">Reference proteome</keyword>
<evidence type="ECO:0000256" key="6">
    <source>
        <dbReference type="ARBA" id="ARBA00022833"/>
    </source>
</evidence>
<dbReference type="InterPro" id="IPR045834">
    <property type="entry name" value="Csd3_N2"/>
</dbReference>
<evidence type="ECO:0000256" key="1">
    <source>
        <dbReference type="ARBA" id="ARBA00001947"/>
    </source>
</evidence>
<evidence type="ECO:0000313" key="12">
    <source>
        <dbReference type="Proteomes" id="UP001446205"/>
    </source>
</evidence>
<protein>
    <submittedName>
        <fullName evidence="11">Peptidoglycan DD-metalloendopeptidase family protein</fullName>
    </submittedName>
</protein>
<keyword evidence="6" id="KW-0862">Zinc</keyword>
<dbReference type="EMBL" id="JBBPCO010000007">
    <property type="protein sequence ID" value="MEK8089833.1"/>
    <property type="molecule type" value="Genomic_DNA"/>
</dbReference>
<keyword evidence="8" id="KW-0812">Transmembrane</keyword>